<dbReference type="AlphaFoldDB" id="A0A4Y2MJW4"/>
<evidence type="ECO:0000256" key="1">
    <source>
        <dbReference type="SAM" id="MobiDB-lite"/>
    </source>
</evidence>
<reference evidence="2 3" key="1">
    <citation type="journal article" date="2019" name="Sci. Rep.">
        <title>Orb-weaving spider Araneus ventricosus genome elucidates the spidroin gene catalogue.</title>
        <authorList>
            <person name="Kono N."/>
            <person name="Nakamura H."/>
            <person name="Ohtoshi R."/>
            <person name="Moran D.A.P."/>
            <person name="Shinohara A."/>
            <person name="Yoshida Y."/>
            <person name="Fujiwara M."/>
            <person name="Mori M."/>
            <person name="Tomita M."/>
            <person name="Arakawa K."/>
        </authorList>
    </citation>
    <scope>NUCLEOTIDE SEQUENCE [LARGE SCALE GENOMIC DNA]</scope>
</reference>
<comment type="caution">
    <text evidence="2">The sequence shown here is derived from an EMBL/GenBank/DDBJ whole genome shotgun (WGS) entry which is preliminary data.</text>
</comment>
<dbReference type="EMBL" id="BGPR01007453">
    <property type="protein sequence ID" value="GBN26963.1"/>
    <property type="molecule type" value="Genomic_DNA"/>
</dbReference>
<feature type="region of interest" description="Disordered" evidence="1">
    <location>
        <begin position="54"/>
        <end position="77"/>
    </location>
</feature>
<name>A0A4Y2MJW4_ARAVE</name>
<keyword evidence="3" id="KW-1185">Reference proteome</keyword>
<evidence type="ECO:0000313" key="3">
    <source>
        <dbReference type="Proteomes" id="UP000499080"/>
    </source>
</evidence>
<accession>A0A4Y2MJW4</accession>
<proteinExistence type="predicted"/>
<dbReference type="Proteomes" id="UP000499080">
    <property type="component" value="Unassembled WGS sequence"/>
</dbReference>
<organism evidence="2 3">
    <name type="scientific">Araneus ventricosus</name>
    <name type="common">Orbweaver spider</name>
    <name type="synonym">Epeira ventricosa</name>
    <dbReference type="NCBI Taxonomy" id="182803"/>
    <lineage>
        <taxon>Eukaryota</taxon>
        <taxon>Metazoa</taxon>
        <taxon>Ecdysozoa</taxon>
        <taxon>Arthropoda</taxon>
        <taxon>Chelicerata</taxon>
        <taxon>Arachnida</taxon>
        <taxon>Araneae</taxon>
        <taxon>Araneomorphae</taxon>
        <taxon>Entelegynae</taxon>
        <taxon>Araneoidea</taxon>
        <taxon>Araneidae</taxon>
        <taxon>Araneus</taxon>
    </lineage>
</organism>
<protein>
    <submittedName>
        <fullName evidence="2">Uncharacterized protein</fullName>
    </submittedName>
</protein>
<evidence type="ECO:0000313" key="2">
    <source>
        <dbReference type="EMBL" id="GBN26963.1"/>
    </source>
</evidence>
<gene>
    <name evidence="2" type="ORF">AVEN_155133_1</name>
</gene>
<sequence>MSDSGLSRRVAGSKPESIKTPSRMWAWRTLNLMSRVKCPPIGVVWKFGEEALTQVSSSPSGHGSELRDASKNSPRGA</sequence>